<name>A0A0F9NSZ1_9ZZZZ</name>
<dbReference type="InterPro" id="IPR003718">
    <property type="entry name" value="OsmC/Ohr_fam"/>
</dbReference>
<feature type="transmembrane region" description="Helical" evidence="1">
    <location>
        <begin position="47"/>
        <end position="67"/>
    </location>
</feature>
<evidence type="ECO:0000313" key="2">
    <source>
        <dbReference type="EMBL" id="KKN22640.1"/>
    </source>
</evidence>
<sequence length="144" mass="16616">MADIKRNVKTTLEKEMIFKCDIENLRLKDWLIDETNKEPDDMVGPNASHLLAMAVLGCLNASFIFCLNKRDFTINQLNANAEVTIFRNEKGFLRVKKIDVTINPKIDSPELRKRADQCKKMFEQYCTITASIREGIEVNVNIDY</sequence>
<dbReference type="InterPro" id="IPR015946">
    <property type="entry name" value="KH_dom-like_a/b"/>
</dbReference>
<organism evidence="2">
    <name type="scientific">marine sediment metagenome</name>
    <dbReference type="NCBI Taxonomy" id="412755"/>
    <lineage>
        <taxon>unclassified sequences</taxon>
        <taxon>metagenomes</taxon>
        <taxon>ecological metagenomes</taxon>
    </lineage>
</organism>
<dbReference type="InterPro" id="IPR036102">
    <property type="entry name" value="OsmC/Ohrsf"/>
</dbReference>
<reference evidence="2" key="1">
    <citation type="journal article" date="2015" name="Nature">
        <title>Complex archaea that bridge the gap between prokaryotes and eukaryotes.</title>
        <authorList>
            <person name="Spang A."/>
            <person name="Saw J.H."/>
            <person name="Jorgensen S.L."/>
            <person name="Zaremba-Niedzwiedzka K."/>
            <person name="Martijn J."/>
            <person name="Lind A.E."/>
            <person name="van Eijk R."/>
            <person name="Schleper C."/>
            <person name="Guy L."/>
            <person name="Ettema T.J."/>
        </authorList>
    </citation>
    <scope>NUCLEOTIDE SEQUENCE</scope>
</reference>
<evidence type="ECO:0000256" key="1">
    <source>
        <dbReference type="SAM" id="Phobius"/>
    </source>
</evidence>
<dbReference type="AlphaFoldDB" id="A0A0F9NSZ1"/>
<evidence type="ECO:0008006" key="3">
    <source>
        <dbReference type="Google" id="ProtNLM"/>
    </source>
</evidence>
<comment type="caution">
    <text evidence="2">The sequence shown here is derived from an EMBL/GenBank/DDBJ whole genome shotgun (WGS) entry which is preliminary data.</text>
</comment>
<dbReference type="SUPFAM" id="SSF82784">
    <property type="entry name" value="OsmC-like"/>
    <property type="match status" value="1"/>
</dbReference>
<gene>
    <name evidence="2" type="ORF">LCGC14_0913020</name>
</gene>
<dbReference type="Gene3D" id="3.30.300.20">
    <property type="match status" value="1"/>
</dbReference>
<keyword evidence="1" id="KW-1133">Transmembrane helix</keyword>
<dbReference type="Pfam" id="PF02566">
    <property type="entry name" value="OsmC"/>
    <property type="match status" value="1"/>
</dbReference>
<accession>A0A0F9NSZ1</accession>
<protein>
    <recommendedName>
        <fullName evidence="3">OsmC family protein</fullName>
    </recommendedName>
</protein>
<dbReference type="EMBL" id="LAZR01003042">
    <property type="protein sequence ID" value="KKN22640.1"/>
    <property type="molecule type" value="Genomic_DNA"/>
</dbReference>
<proteinExistence type="predicted"/>
<keyword evidence="1" id="KW-0812">Transmembrane</keyword>
<keyword evidence="1" id="KW-0472">Membrane</keyword>